<organism evidence="1 2">
    <name type="scientific">Aphis craccivora</name>
    <name type="common">Cowpea aphid</name>
    <dbReference type="NCBI Taxonomy" id="307492"/>
    <lineage>
        <taxon>Eukaryota</taxon>
        <taxon>Metazoa</taxon>
        <taxon>Ecdysozoa</taxon>
        <taxon>Arthropoda</taxon>
        <taxon>Hexapoda</taxon>
        <taxon>Insecta</taxon>
        <taxon>Pterygota</taxon>
        <taxon>Neoptera</taxon>
        <taxon>Paraneoptera</taxon>
        <taxon>Hemiptera</taxon>
        <taxon>Sternorrhyncha</taxon>
        <taxon>Aphidomorpha</taxon>
        <taxon>Aphidoidea</taxon>
        <taxon>Aphididae</taxon>
        <taxon>Aphidini</taxon>
        <taxon>Aphis</taxon>
        <taxon>Aphis</taxon>
    </lineage>
</organism>
<proteinExistence type="predicted"/>
<comment type="caution">
    <text evidence="1">The sequence shown here is derived from an EMBL/GenBank/DDBJ whole genome shotgun (WGS) entry which is preliminary data.</text>
</comment>
<gene>
    <name evidence="1" type="ORF">FWK35_00009086</name>
</gene>
<dbReference type="EMBL" id="VUJU01000461">
    <property type="protein sequence ID" value="KAF0770250.1"/>
    <property type="molecule type" value="Genomic_DNA"/>
</dbReference>
<sequence length="117" mass="14189">MSPVSDRKVNLVGISGGQNVSKNPKKVTEKREFLRKTSFRQNRFFYMVLNFQQFLTFFDSHFYEICRKRENLQYKSVDKFWLTFELRVENLIGTRLTNHLGSESFFVYNDNYHWIQI</sequence>
<protein>
    <submittedName>
        <fullName evidence="1">Uncharacterized protein</fullName>
    </submittedName>
</protein>
<keyword evidence="2" id="KW-1185">Reference proteome</keyword>
<evidence type="ECO:0000313" key="2">
    <source>
        <dbReference type="Proteomes" id="UP000478052"/>
    </source>
</evidence>
<accession>A0A6G0ZGT3</accession>
<dbReference type="Proteomes" id="UP000478052">
    <property type="component" value="Unassembled WGS sequence"/>
</dbReference>
<name>A0A6G0ZGT3_APHCR</name>
<dbReference type="AlphaFoldDB" id="A0A6G0ZGT3"/>
<evidence type="ECO:0000313" key="1">
    <source>
        <dbReference type="EMBL" id="KAF0770250.1"/>
    </source>
</evidence>
<reference evidence="1 2" key="1">
    <citation type="submission" date="2019-08" db="EMBL/GenBank/DDBJ databases">
        <title>Whole genome of Aphis craccivora.</title>
        <authorList>
            <person name="Voronova N.V."/>
            <person name="Shulinski R.S."/>
            <person name="Bandarenka Y.V."/>
            <person name="Zhorov D.G."/>
            <person name="Warner D."/>
        </authorList>
    </citation>
    <scope>NUCLEOTIDE SEQUENCE [LARGE SCALE GENOMIC DNA]</scope>
    <source>
        <strain evidence="1">180601</strain>
        <tissue evidence="1">Whole Body</tissue>
    </source>
</reference>